<proteinExistence type="predicted"/>
<feature type="coiled-coil region" evidence="1">
    <location>
        <begin position="210"/>
        <end position="274"/>
    </location>
</feature>
<dbReference type="InterPro" id="IPR039750">
    <property type="entry name" value="DRC1/DRC2"/>
</dbReference>
<keyword evidence="3" id="KW-1185">Reference proteome</keyword>
<evidence type="ECO:0000256" key="1">
    <source>
        <dbReference type="SAM" id="Coils"/>
    </source>
</evidence>
<feature type="coiled-coil region" evidence="1">
    <location>
        <begin position="300"/>
        <end position="366"/>
    </location>
</feature>
<dbReference type="GO" id="GO:0005858">
    <property type="term" value="C:axonemal dynein complex"/>
    <property type="evidence" value="ECO:0007669"/>
    <property type="project" value="InterPro"/>
</dbReference>
<evidence type="ECO:0000313" key="3">
    <source>
        <dbReference type="Proteomes" id="UP001054902"/>
    </source>
</evidence>
<dbReference type="AlphaFoldDB" id="A0AAD3DD90"/>
<protein>
    <recommendedName>
        <fullName evidence="4">Dynein regulatory complex protein 1/2 N-terminal domain-containing protein</fullName>
    </recommendedName>
</protein>
<name>A0AAD3DD90_9STRA</name>
<evidence type="ECO:0000313" key="2">
    <source>
        <dbReference type="EMBL" id="GFH60524.1"/>
    </source>
</evidence>
<dbReference type="GO" id="GO:0070286">
    <property type="term" value="P:axonemal dynein complex assembly"/>
    <property type="evidence" value="ECO:0007669"/>
    <property type="project" value="InterPro"/>
</dbReference>
<evidence type="ECO:0008006" key="4">
    <source>
        <dbReference type="Google" id="ProtNLM"/>
    </source>
</evidence>
<dbReference type="Proteomes" id="UP001054902">
    <property type="component" value="Unassembled WGS sequence"/>
</dbReference>
<accession>A0AAD3DD90</accession>
<organism evidence="2 3">
    <name type="scientific">Chaetoceros tenuissimus</name>
    <dbReference type="NCBI Taxonomy" id="426638"/>
    <lineage>
        <taxon>Eukaryota</taxon>
        <taxon>Sar</taxon>
        <taxon>Stramenopiles</taxon>
        <taxon>Ochrophyta</taxon>
        <taxon>Bacillariophyta</taxon>
        <taxon>Coscinodiscophyceae</taxon>
        <taxon>Chaetocerotophycidae</taxon>
        <taxon>Chaetocerotales</taxon>
        <taxon>Chaetocerotaceae</taxon>
        <taxon>Chaetoceros</taxon>
    </lineage>
</organism>
<sequence>MSTREERIQKRRELIQERCAKAVNNGEENNEVNLEDTVSIKNEEIPHHGIKQVNQSLSLMNLTKNTHVKEITNIQLKQEKAEHQLRKIYSKERQEVSRLAGEAKSMLHQDFVENFNISPNDDVKEVYSQLESIRNGCQSNLEAFSNVVNQLHAILRCQEQQYIDTVKQQENFVDTIRNLMCAQLSSLETLANDELLAIEEMYEVDRNSLIEKQKSQLDAMIRDKEEFEQQELQLVSTAAEERSLATLKVYDEVNKEYNALRDKLQNEVYELEREWSVSKGLYSVSADQIEYDNREVGTRNKESEQRIKKNKKRIVQIKEELKRCLEDARVSEDRDKKLNESMELDCRRLEKQFQNLMNKLHRFELLQEEKFKAASVMHAEEAATLTDRIERAWASTEAILFHSLPSSETIDNGNRSKLLKMLENYHNLLEKRSEVSHKLTKAENQNSQLERNLDKLYNDENIKSLLIPPSRH</sequence>
<comment type="caution">
    <text evidence="2">The sequence shown here is derived from an EMBL/GenBank/DDBJ whole genome shotgun (WGS) entry which is preliminary data.</text>
</comment>
<reference evidence="2 3" key="1">
    <citation type="journal article" date="2021" name="Sci. Rep.">
        <title>The genome of the diatom Chaetoceros tenuissimus carries an ancient integrated fragment of an extant virus.</title>
        <authorList>
            <person name="Hongo Y."/>
            <person name="Kimura K."/>
            <person name="Takaki Y."/>
            <person name="Yoshida Y."/>
            <person name="Baba S."/>
            <person name="Kobayashi G."/>
            <person name="Nagasaki K."/>
            <person name="Hano T."/>
            <person name="Tomaru Y."/>
        </authorList>
    </citation>
    <scope>NUCLEOTIDE SEQUENCE [LARGE SCALE GENOMIC DNA]</scope>
    <source>
        <strain evidence="2 3">NIES-3715</strain>
    </source>
</reference>
<keyword evidence="1" id="KW-0175">Coiled coil</keyword>
<dbReference type="PANTHER" id="PTHR21625">
    <property type="entry name" value="NYD-SP28 PROTEIN"/>
    <property type="match status" value="1"/>
</dbReference>
<dbReference type="GO" id="GO:0060285">
    <property type="term" value="P:cilium-dependent cell motility"/>
    <property type="evidence" value="ECO:0007669"/>
    <property type="project" value="TreeGrafter"/>
</dbReference>
<gene>
    <name evidence="2" type="ORF">CTEN210_17000</name>
</gene>
<dbReference type="EMBL" id="BLLK01000069">
    <property type="protein sequence ID" value="GFH60524.1"/>
    <property type="molecule type" value="Genomic_DNA"/>
</dbReference>
<feature type="coiled-coil region" evidence="1">
    <location>
        <begin position="425"/>
        <end position="459"/>
    </location>
</feature>
<dbReference type="PANTHER" id="PTHR21625:SF1">
    <property type="entry name" value="DYNEIN REGULATORY COMPLEX PROTEIN 1"/>
    <property type="match status" value="1"/>
</dbReference>
<dbReference type="GO" id="GO:0003352">
    <property type="term" value="P:regulation of cilium movement"/>
    <property type="evidence" value="ECO:0007669"/>
    <property type="project" value="TreeGrafter"/>
</dbReference>